<dbReference type="EMBL" id="GGMS01009485">
    <property type="protein sequence ID" value="MBY78688.1"/>
    <property type="molecule type" value="Transcribed_RNA"/>
</dbReference>
<evidence type="ECO:0000313" key="1">
    <source>
        <dbReference type="EMBL" id="MBY78688.1"/>
    </source>
</evidence>
<accession>A0A2S2QLW2</accession>
<dbReference type="AlphaFoldDB" id="A0A2S2QLW2"/>
<sequence>MFGQYCKKRNRSIADCRSRIYNENKRNQGEHSGSNNANNQVKRTVGDIENLVRTITYMEREHGKYYSPSFIQNETILFVDSGADMSLIKLSTLKKHIIVNESERRTISGITFRSRKNLWHNHNNYDH</sequence>
<gene>
    <name evidence="1" type="ORF">g.167106</name>
</gene>
<organism evidence="1">
    <name type="scientific">Sipha flava</name>
    <name type="common">yellow sugarcane aphid</name>
    <dbReference type="NCBI Taxonomy" id="143950"/>
    <lineage>
        <taxon>Eukaryota</taxon>
        <taxon>Metazoa</taxon>
        <taxon>Ecdysozoa</taxon>
        <taxon>Arthropoda</taxon>
        <taxon>Hexapoda</taxon>
        <taxon>Insecta</taxon>
        <taxon>Pterygota</taxon>
        <taxon>Neoptera</taxon>
        <taxon>Paraneoptera</taxon>
        <taxon>Hemiptera</taxon>
        <taxon>Sternorrhyncha</taxon>
        <taxon>Aphidomorpha</taxon>
        <taxon>Aphidoidea</taxon>
        <taxon>Aphididae</taxon>
        <taxon>Sipha</taxon>
    </lineage>
</organism>
<name>A0A2S2QLW2_9HEMI</name>
<evidence type="ECO:0008006" key="2">
    <source>
        <dbReference type="Google" id="ProtNLM"/>
    </source>
</evidence>
<proteinExistence type="predicted"/>
<reference evidence="1" key="1">
    <citation type="submission" date="2018-04" db="EMBL/GenBank/DDBJ databases">
        <title>Transcriptome assembly of Sipha flava.</title>
        <authorList>
            <person name="Scully E.D."/>
            <person name="Geib S.M."/>
            <person name="Palmer N.A."/>
            <person name="Koch K."/>
            <person name="Bradshaw J."/>
            <person name="Heng-Moss T."/>
            <person name="Sarath G."/>
        </authorList>
    </citation>
    <scope>NUCLEOTIDE SEQUENCE</scope>
</reference>
<protein>
    <recommendedName>
        <fullName evidence="2">Peptidase A2 domain-containing protein</fullName>
    </recommendedName>
</protein>